<keyword evidence="3 8" id="KW-0349">Heme</keyword>
<dbReference type="STRING" id="441959.B8MQ44"/>
<dbReference type="GeneID" id="8102264"/>
<keyword evidence="7 9" id="KW-0503">Monooxygenase</keyword>
<dbReference type="PANTHER" id="PTHR24287:SF1">
    <property type="entry name" value="P450, PUTATIVE (EUROFUNG)-RELATED"/>
    <property type="match status" value="1"/>
</dbReference>
<dbReference type="Gene3D" id="1.10.630.10">
    <property type="entry name" value="Cytochrome P450"/>
    <property type="match status" value="1"/>
</dbReference>
<gene>
    <name evidence="10" type="ORF">TSTA_055710</name>
</gene>
<dbReference type="OMA" id="KLVRRNC"/>
<reference evidence="11" key="1">
    <citation type="journal article" date="2015" name="Genome Announc.">
        <title>Genome sequence of the AIDS-associated pathogen Penicillium marneffei (ATCC18224) and its near taxonomic relative Talaromyces stipitatus (ATCC10500).</title>
        <authorList>
            <person name="Nierman W.C."/>
            <person name="Fedorova-Abrams N.D."/>
            <person name="Andrianopoulos A."/>
        </authorList>
    </citation>
    <scope>NUCLEOTIDE SEQUENCE [LARGE SCALE GENOMIC DNA]</scope>
    <source>
        <strain evidence="11">ATCC 10500 / CBS 375.48 / QM 6759 / NRRL 1006</strain>
    </source>
</reference>
<organism evidence="10 11">
    <name type="scientific">Talaromyces stipitatus (strain ATCC 10500 / CBS 375.48 / QM 6759 / NRRL 1006)</name>
    <name type="common">Penicillium stipitatum</name>
    <dbReference type="NCBI Taxonomy" id="441959"/>
    <lineage>
        <taxon>Eukaryota</taxon>
        <taxon>Fungi</taxon>
        <taxon>Dikarya</taxon>
        <taxon>Ascomycota</taxon>
        <taxon>Pezizomycotina</taxon>
        <taxon>Eurotiomycetes</taxon>
        <taxon>Eurotiomycetidae</taxon>
        <taxon>Eurotiales</taxon>
        <taxon>Trichocomaceae</taxon>
        <taxon>Talaromyces</taxon>
        <taxon>Talaromyces sect. Talaromyces</taxon>
    </lineage>
</organism>
<dbReference type="GO" id="GO:0005506">
    <property type="term" value="F:iron ion binding"/>
    <property type="evidence" value="ECO:0007669"/>
    <property type="project" value="InterPro"/>
</dbReference>
<evidence type="ECO:0000256" key="4">
    <source>
        <dbReference type="ARBA" id="ARBA00022723"/>
    </source>
</evidence>
<dbReference type="HOGENOM" id="CLU_001570_27_0_1"/>
<feature type="binding site" description="axial binding residue" evidence="8">
    <location>
        <position position="449"/>
    </location>
    <ligand>
        <name>heme</name>
        <dbReference type="ChEBI" id="CHEBI:30413"/>
    </ligand>
    <ligandPart>
        <name>Fe</name>
        <dbReference type="ChEBI" id="CHEBI:18248"/>
    </ligandPart>
</feature>
<dbReference type="PANTHER" id="PTHR24287">
    <property type="entry name" value="P450, PUTATIVE (EUROFUNG)-RELATED"/>
    <property type="match status" value="1"/>
</dbReference>
<dbReference type="OrthoDB" id="1470350at2759"/>
<evidence type="ECO:0000313" key="10">
    <source>
        <dbReference type="EMBL" id="EED13070.1"/>
    </source>
</evidence>
<evidence type="ECO:0000313" key="11">
    <source>
        <dbReference type="Proteomes" id="UP000001745"/>
    </source>
</evidence>
<dbReference type="InterPro" id="IPR017972">
    <property type="entry name" value="Cyt_P450_CS"/>
</dbReference>
<dbReference type="PRINTS" id="PR00464">
    <property type="entry name" value="EP450II"/>
</dbReference>
<dbReference type="SUPFAM" id="SSF48264">
    <property type="entry name" value="Cytochrome P450"/>
    <property type="match status" value="1"/>
</dbReference>
<dbReference type="PhylomeDB" id="B8MQ44"/>
<dbReference type="CDD" id="cd11063">
    <property type="entry name" value="CYP52"/>
    <property type="match status" value="1"/>
</dbReference>
<dbReference type="VEuPathDB" id="FungiDB:TSTA_055710"/>
<dbReference type="InterPro" id="IPR047146">
    <property type="entry name" value="Cyt_P450_E_CYP52_fungi"/>
</dbReference>
<keyword evidence="5 9" id="KW-0560">Oxidoreductase</keyword>
<dbReference type="eggNOG" id="KOG0157">
    <property type="taxonomic scope" value="Eukaryota"/>
</dbReference>
<keyword evidence="11" id="KW-1185">Reference proteome</keyword>
<dbReference type="InParanoid" id="B8MQ44"/>
<accession>B8MQ44</accession>
<dbReference type="Proteomes" id="UP000001745">
    <property type="component" value="Unassembled WGS sequence"/>
</dbReference>
<sequence length="504" mass="57732">MADICTAVLLGLLVILSGTRILSWARIRVKRRLHGCQLPPRYPHKDPILGLDYFLTELKEREDGISWASERNRFARLGRTYEVNSWGNRRIMTMDSQNIREVLGTSFDRFGVQELRLPISSSFMGKGVFTTDGEYWEYSRKLLAPMFSRSQVSDLSAFDVHLDRMFERLPRDGSTVELQGLLKLMYLDHATEMIFGKSTDTLLKETPDESAHELLDTFAAVLKRTGIRILLGRLWILTAWDTTFQKLSNNVRAVVMKYIDEAIQRQHHDVKSNANRYIIVDELVKSLGDREEICNQLLNIFLPARDAASVSLSACLFYLARHPDVWDRLRAKVLAIQGPITRDGLRSMPYMQAVLNESLRLHSPAAGNRRICTQDCILPTGGGPDGRSPIFISKGDNVHVIFSAMHYDKEIWGEDADEFRPERWLDENGLIKTKNSWTYMPFSAGRRVCPGMDITLTENAYVLVRLMREFEKLENRDPVGEYVERTRLTTESRNGVKVGLIRAQ</sequence>
<evidence type="ECO:0000256" key="9">
    <source>
        <dbReference type="RuleBase" id="RU000461"/>
    </source>
</evidence>
<keyword evidence="4 8" id="KW-0479">Metal-binding</keyword>
<evidence type="ECO:0000256" key="7">
    <source>
        <dbReference type="ARBA" id="ARBA00023033"/>
    </source>
</evidence>
<dbReference type="RefSeq" id="XP_002487181.1">
    <property type="nucleotide sequence ID" value="XM_002487136.1"/>
</dbReference>
<dbReference type="InterPro" id="IPR001128">
    <property type="entry name" value="Cyt_P450"/>
</dbReference>
<evidence type="ECO:0000256" key="3">
    <source>
        <dbReference type="ARBA" id="ARBA00022617"/>
    </source>
</evidence>
<evidence type="ECO:0000256" key="5">
    <source>
        <dbReference type="ARBA" id="ARBA00023002"/>
    </source>
</evidence>
<dbReference type="AlphaFoldDB" id="B8MQ44"/>
<dbReference type="InterPro" id="IPR036396">
    <property type="entry name" value="Cyt_P450_sf"/>
</dbReference>
<dbReference type="PROSITE" id="PS00086">
    <property type="entry name" value="CYTOCHROME_P450"/>
    <property type="match status" value="1"/>
</dbReference>
<dbReference type="PRINTS" id="PR01239">
    <property type="entry name" value="EP450IICYP52"/>
</dbReference>
<name>B8MQ44_TALSN</name>
<proteinExistence type="inferred from homology"/>
<comment type="similarity">
    <text evidence="2 9">Belongs to the cytochrome P450 family.</text>
</comment>
<dbReference type="InterPro" id="IPR002974">
    <property type="entry name" value="Cyt_P450_E_CYP52_ascomycetes"/>
</dbReference>
<dbReference type="GO" id="GO:0020037">
    <property type="term" value="F:heme binding"/>
    <property type="evidence" value="ECO:0007669"/>
    <property type="project" value="InterPro"/>
</dbReference>
<evidence type="ECO:0000256" key="8">
    <source>
        <dbReference type="PIRSR" id="PIRSR602402-1"/>
    </source>
</evidence>
<dbReference type="InterPro" id="IPR002402">
    <property type="entry name" value="Cyt_P450_E_grp-II"/>
</dbReference>
<dbReference type="EMBL" id="EQ962659">
    <property type="protein sequence ID" value="EED13070.1"/>
    <property type="molecule type" value="Genomic_DNA"/>
</dbReference>
<evidence type="ECO:0000256" key="6">
    <source>
        <dbReference type="ARBA" id="ARBA00023004"/>
    </source>
</evidence>
<dbReference type="GO" id="GO:0016712">
    <property type="term" value="F:oxidoreductase activity, acting on paired donors, with incorporation or reduction of molecular oxygen, reduced flavin or flavoprotein as one donor, and incorporation of one atom of oxygen"/>
    <property type="evidence" value="ECO:0007669"/>
    <property type="project" value="InterPro"/>
</dbReference>
<dbReference type="Pfam" id="PF00067">
    <property type="entry name" value="p450"/>
    <property type="match status" value="1"/>
</dbReference>
<evidence type="ECO:0000256" key="2">
    <source>
        <dbReference type="ARBA" id="ARBA00010617"/>
    </source>
</evidence>
<keyword evidence="6 8" id="KW-0408">Iron</keyword>
<protein>
    <submittedName>
        <fullName evidence="10">Cytochrome P450, putative</fullName>
    </submittedName>
</protein>
<comment type="cofactor">
    <cofactor evidence="1 8">
        <name>heme</name>
        <dbReference type="ChEBI" id="CHEBI:30413"/>
    </cofactor>
</comment>
<evidence type="ECO:0000256" key="1">
    <source>
        <dbReference type="ARBA" id="ARBA00001971"/>
    </source>
</evidence>